<dbReference type="GO" id="GO:0046983">
    <property type="term" value="F:protein dimerization activity"/>
    <property type="evidence" value="ECO:0007669"/>
    <property type="project" value="InterPro"/>
</dbReference>
<dbReference type="OrthoDB" id="1935496at2759"/>
<evidence type="ECO:0000259" key="2">
    <source>
        <dbReference type="Pfam" id="PF05699"/>
    </source>
</evidence>
<sequence length="606" mass="70452">MNNNALTPHVFSQKRLEDKVVTFVVKDEMPFRVVEGAGFVEMMNEAQPRFKIPNRKKIASLVWDLYAMEVAKIKSVMGDQRVSITTDTWTSIQNINYMVITAHFLDDDWKLHKRIINFTKITSHKGDHIGNVLETCLSDWGIDKVFTITVDNASTNDKAVEYMGKRLKEMGTLLLDGKYLHLRCCCHIINLIVKNGLKFLNESLESIRNCVKYIHSSGARLDQFRECAILLKMDKMSTVPMDVPTRWNSTYTMLVVACKFKKVFGRMTENEQFAAYFEEVDGSEKKKRVGPPLEKDWEKAQVFVNFLKRFHDTTLQLSSSKTITSTRIWEEIVSMKIVIDETMLDTIDPSLQEVAKRMENKFRKYWDDLERVNKLVFLCHILDPRYKLQMIAIHLGDMKFDATKIQSFVEGLKNCLVELYHAYRANFPSDTLRGIDDGDVDKELMEMYKNDPVKLNYHLKMSLIRKTQNQVEISNEVDKYLLDPFVKWSSSFDVLEWWKGNTTTFPVLSNIAKDIFAIPSSTVASENAFSLGRRVVDPFRASLHPKMVEALVCTSDWLRGEQINLYKEPTEEEFNFYKDCEEVVASKSLLNLFNICHEYFLTFYMQ</sequence>
<dbReference type="InterPro" id="IPR025525">
    <property type="entry name" value="hAT-like_transposase_RNase-H"/>
</dbReference>
<dbReference type="EMBL" id="KQ993080">
    <property type="protein sequence ID" value="KZV49315.1"/>
    <property type="molecule type" value="Genomic_DNA"/>
</dbReference>
<keyword evidence="5" id="KW-1185">Reference proteome</keyword>
<name>A0A2Z7CSG0_9LAMI</name>
<feature type="domain" description="HAT C-terminal dimerisation" evidence="2">
    <location>
        <begin position="476"/>
        <end position="558"/>
    </location>
</feature>
<dbReference type="GO" id="GO:0003677">
    <property type="term" value="F:DNA binding"/>
    <property type="evidence" value="ECO:0007669"/>
    <property type="project" value="UniProtKB-KW"/>
</dbReference>
<evidence type="ECO:0000256" key="1">
    <source>
        <dbReference type="ARBA" id="ARBA00023125"/>
    </source>
</evidence>
<dbReference type="InterPro" id="IPR008906">
    <property type="entry name" value="HATC_C_dom"/>
</dbReference>
<keyword evidence="1" id="KW-0238">DNA-binding</keyword>
<reference evidence="4 5" key="1">
    <citation type="journal article" date="2015" name="Proc. Natl. Acad. Sci. U.S.A.">
        <title>The resurrection genome of Boea hygrometrica: A blueprint for survival of dehydration.</title>
        <authorList>
            <person name="Xiao L."/>
            <person name="Yang G."/>
            <person name="Zhang L."/>
            <person name="Yang X."/>
            <person name="Zhao S."/>
            <person name="Ji Z."/>
            <person name="Zhou Q."/>
            <person name="Hu M."/>
            <person name="Wang Y."/>
            <person name="Chen M."/>
            <person name="Xu Y."/>
            <person name="Jin H."/>
            <person name="Xiao X."/>
            <person name="Hu G."/>
            <person name="Bao F."/>
            <person name="Hu Y."/>
            <person name="Wan P."/>
            <person name="Li L."/>
            <person name="Deng X."/>
            <person name="Kuang T."/>
            <person name="Xiang C."/>
            <person name="Zhu J.K."/>
            <person name="Oliver M.J."/>
            <person name="He Y."/>
        </authorList>
    </citation>
    <scope>NUCLEOTIDE SEQUENCE [LARGE SCALE GENOMIC DNA]</scope>
    <source>
        <strain evidence="5">cv. XS01</strain>
    </source>
</reference>
<evidence type="ECO:0008006" key="6">
    <source>
        <dbReference type="Google" id="ProtNLM"/>
    </source>
</evidence>
<evidence type="ECO:0000259" key="3">
    <source>
        <dbReference type="Pfam" id="PF14372"/>
    </source>
</evidence>
<dbReference type="PANTHER" id="PTHR46481">
    <property type="entry name" value="ZINC FINGER BED DOMAIN-CONTAINING PROTEIN 4"/>
    <property type="match status" value="1"/>
</dbReference>
<evidence type="ECO:0000313" key="5">
    <source>
        <dbReference type="Proteomes" id="UP000250235"/>
    </source>
</evidence>
<dbReference type="AlphaFoldDB" id="A0A2Z7CSG0"/>
<organism evidence="4 5">
    <name type="scientific">Dorcoceras hygrometricum</name>
    <dbReference type="NCBI Taxonomy" id="472368"/>
    <lineage>
        <taxon>Eukaryota</taxon>
        <taxon>Viridiplantae</taxon>
        <taxon>Streptophyta</taxon>
        <taxon>Embryophyta</taxon>
        <taxon>Tracheophyta</taxon>
        <taxon>Spermatophyta</taxon>
        <taxon>Magnoliopsida</taxon>
        <taxon>eudicotyledons</taxon>
        <taxon>Gunneridae</taxon>
        <taxon>Pentapetalae</taxon>
        <taxon>asterids</taxon>
        <taxon>lamiids</taxon>
        <taxon>Lamiales</taxon>
        <taxon>Gesneriaceae</taxon>
        <taxon>Didymocarpoideae</taxon>
        <taxon>Trichosporeae</taxon>
        <taxon>Loxocarpinae</taxon>
        <taxon>Dorcoceras</taxon>
    </lineage>
</organism>
<dbReference type="SUPFAM" id="SSF140996">
    <property type="entry name" value="Hermes dimerisation domain"/>
    <property type="match status" value="1"/>
</dbReference>
<dbReference type="InterPro" id="IPR052035">
    <property type="entry name" value="ZnF_BED_domain_contain"/>
</dbReference>
<dbReference type="Proteomes" id="UP000250235">
    <property type="component" value="Unassembled WGS sequence"/>
</dbReference>
<dbReference type="Pfam" id="PF14372">
    <property type="entry name" value="hAT-like_RNase-H"/>
    <property type="match status" value="1"/>
</dbReference>
<protein>
    <recommendedName>
        <fullName evidence="6">Zinc finger BED domain-containing protein RICESLEEPER 2-like</fullName>
    </recommendedName>
</protein>
<feature type="domain" description="hAT-like transposase RNase-H fold" evidence="3">
    <location>
        <begin position="318"/>
        <end position="423"/>
    </location>
</feature>
<accession>A0A2Z7CSG0</accession>
<proteinExistence type="predicted"/>
<dbReference type="InterPro" id="IPR012337">
    <property type="entry name" value="RNaseH-like_sf"/>
</dbReference>
<dbReference type="SUPFAM" id="SSF53098">
    <property type="entry name" value="Ribonuclease H-like"/>
    <property type="match status" value="1"/>
</dbReference>
<evidence type="ECO:0000313" key="4">
    <source>
        <dbReference type="EMBL" id="KZV49315.1"/>
    </source>
</evidence>
<gene>
    <name evidence="4" type="ORF">F511_39096</name>
</gene>
<dbReference type="PANTHER" id="PTHR46481:SF7">
    <property type="entry name" value="ZINC FINGER BED DOMAIN-CONTAINING PROTEIN RICESLEEPER 2-LIKE"/>
    <property type="match status" value="1"/>
</dbReference>
<dbReference type="Pfam" id="PF05699">
    <property type="entry name" value="Dimer_Tnp_hAT"/>
    <property type="match status" value="1"/>
</dbReference>